<dbReference type="Proteomes" id="UP000017836">
    <property type="component" value="Unassembled WGS sequence"/>
</dbReference>
<proteinExistence type="predicted"/>
<accession>W1PUE9</accession>
<evidence type="ECO:0000313" key="2">
    <source>
        <dbReference type="Proteomes" id="UP000017836"/>
    </source>
</evidence>
<dbReference type="Gramene" id="ERN10930">
    <property type="protein sequence ID" value="ERN10930"/>
    <property type="gene ID" value="AMTR_s00164p00075620"/>
</dbReference>
<evidence type="ECO:0000313" key="1">
    <source>
        <dbReference type="EMBL" id="ERN10930.1"/>
    </source>
</evidence>
<dbReference type="AlphaFoldDB" id="W1PUE9"/>
<organism evidence="1 2">
    <name type="scientific">Amborella trichopoda</name>
    <dbReference type="NCBI Taxonomy" id="13333"/>
    <lineage>
        <taxon>Eukaryota</taxon>
        <taxon>Viridiplantae</taxon>
        <taxon>Streptophyta</taxon>
        <taxon>Embryophyta</taxon>
        <taxon>Tracheophyta</taxon>
        <taxon>Spermatophyta</taxon>
        <taxon>Magnoliopsida</taxon>
        <taxon>Amborellales</taxon>
        <taxon>Amborellaceae</taxon>
        <taxon>Amborella</taxon>
    </lineage>
</organism>
<feature type="non-terminal residue" evidence="1">
    <location>
        <position position="1"/>
    </location>
</feature>
<sequence>CIHQKLSRYSCRVCSFATSHCICCNQAREMISVPKVKLKIGEPYPCWKWAT</sequence>
<feature type="non-terminal residue" evidence="1">
    <location>
        <position position="51"/>
    </location>
</feature>
<protein>
    <submittedName>
        <fullName evidence="1">Uncharacterized protein</fullName>
    </submittedName>
</protein>
<keyword evidence="2" id="KW-1185">Reference proteome</keyword>
<gene>
    <name evidence="1" type="ORF">AMTR_s00164p00075620</name>
</gene>
<name>W1PUE9_AMBTC</name>
<reference evidence="2" key="1">
    <citation type="journal article" date="2013" name="Science">
        <title>The Amborella genome and the evolution of flowering plants.</title>
        <authorList>
            <consortium name="Amborella Genome Project"/>
        </authorList>
    </citation>
    <scope>NUCLEOTIDE SEQUENCE [LARGE SCALE GENOMIC DNA]</scope>
</reference>
<dbReference type="EMBL" id="KI392764">
    <property type="protein sequence ID" value="ERN10930.1"/>
    <property type="molecule type" value="Genomic_DNA"/>
</dbReference>
<dbReference type="HOGENOM" id="CLU_3112505_0_0_1"/>